<dbReference type="AlphaFoldDB" id="A0AAV0F739"/>
<dbReference type="PANTHER" id="PTHR22684">
    <property type="entry name" value="NULP1-RELATED"/>
    <property type="match status" value="1"/>
</dbReference>
<comment type="caution">
    <text evidence="2">The sequence shown here is derived from an EMBL/GenBank/DDBJ whole genome shotgun (WGS) entry which is preliminary data.</text>
</comment>
<protein>
    <recommendedName>
        <fullName evidence="4">Transcription factor 25</fullName>
    </recommendedName>
</protein>
<accession>A0AAV0F739</accession>
<proteinExistence type="predicted"/>
<feature type="region of interest" description="Disordered" evidence="1">
    <location>
        <begin position="96"/>
        <end position="119"/>
    </location>
</feature>
<evidence type="ECO:0008006" key="4">
    <source>
        <dbReference type="Google" id="ProtNLM"/>
    </source>
</evidence>
<feature type="region of interest" description="Disordered" evidence="1">
    <location>
        <begin position="1"/>
        <end position="83"/>
    </location>
</feature>
<evidence type="ECO:0000256" key="1">
    <source>
        <dbReference type="SAM" id="MobiDB-lite"/>
    </source>
</evidence>
<keyword evidence="3" id="KW-1185">Reference proteome</keyword>
<name>A0AAV0F739_9ASTE</name>
<dbReference type="InterPro" id="IPR006994">
    <property type="entry name" value="TCF25/Rqc1"/>
</dbReference>
<dbReference type="PANTHER" id="PTHR22684:SF0">
    <property type="entry name" value="RIBOSOME QUALITY CONTROL COMPLEX SUBUNIT TCF25"/>
    <property type="match status" value="1"/>
</dbReference>
<feature type="compositionally biased region" description="Basic residues" evidence="1">
    <location>
        <begin position="199"/>
        <end position="210"/>
    </location>
</feature>
<feature type="region of interest" description="Disordered" evidence="1">
    <location>
        <begin position="187"/>
        <end position="210"/>
    </location>
</feature>
<evidence type="ECO:0000313" key="3">
    <source>
        <dbReference type="Proteomes" id="UP001152523"/>
    </source>
</evidence>
<feature type="compositionally biased region" description="Basic residues" evidence="1">
    <location>
        <begin position="99"/>
        <end position="109"/>
    </location>
</feature>
<gene>
    <name evidence="2" type="ORF">CEPIT_LOCUS31206</name>
</gene>
<evidence type="ECO:0000313" key="2">
    <source>
        <dbReference type="EMBL" id="CAH9131173.1"/>
    </source>
</evidence>
<dbReference type="Proteomes" id="UP001152523">
    <property type="component" value="Unassembled WGS sequence"/>
</dbReference>
<feature type="compositionally biased region" description="Basic and acidic residues" evidence="1">
    <location>
        <begin position="65"/>
        <end position="83"/>
    </location>
</feature>
<reference evidence="2" key="1">
    <citation type="submission" date="2022-07" db="EMBL/GenBank/DDBJ databases">
        <authorList>
            <person name="Macas J."/>
            <person name="Novak P."/>
            <person name="Neumann P."/>
        </authorList>
    </citation>
    <scope>NUCLEOTIDE SEQUENCE</scope>
</reference>
<dbReference type="GO" id="GO:1990112">
    <property type="term" value="C:RQC complex"/>
    <property type="evidence" value="ECO:0007669"/>
    <property type="project" value="TreeGrafter"/>
</dbReference>
<dbReference type="Pfam" id="PF04910">
    <property type="entry name" value="Tcf25"/>
    <property type="match status" value="1"/>
</dbReference>
<sequence length="626" mass="71526">MSGRQMKRILKEQEDALQKQQDSEDDSDSPGSSSLSKKNPFDILDEEDSEEKEQLNNYDGVGQADKPEITKKSSTVKNDEKHSSIVTDTNNTFVSSNLKSKKKKKKIKEKSHSATRNSQKGLEDILENLCIRGSCEDIAPHSREENLFNISGIKKSSNPILQIDPKFLSAENELRRIFGSKVVSSFERNNQSGSSRPVRGSRRGGSNHRKTILVQPSEHWPRWDGSLTMELLGNNDEFNYFRYVHSASYSQAQRAFEAAKAIHDLNGIVNVLMHHPYHIDSLATLAEYYKFSGELQMSSDATARCLYAMECAWHSMFTPFQGNCQLKYSHETNRPFFTVLFSHMKNMDRRGCHRSALEICKLILSLDSDDPIGALFCIDYYSLRAEEYSWLERFSEEYKSDNSLWLFPNFSYSLAICRFKLENREEDGEKKTELLKAGSSDLMKQALMLHPNVLRKLVAKVPLKDQAFSRIVKYGLFSSEKSGSLSSDHLVNIYVERSYLIWRLPDIQKFLKDSALMVIEMLDKKEADAKDWACVRKEAFSSDKNEYSHLLVSDFSDSVPTLPPDNLQNFMVDPRMVNNVGEEAANRPVRDLSNRNALAVLFESMLPWVDYGTEHIAEDHPHGHEG</sequence>
<organism evidence="2 3">
    <name type="scientific">Cuscuta epithymum</name>
    <dbReference type="NCBI Taxonomy" id="186058"/>
    <lineage>
        <taxon>Eukaryota</taxon>
        <taxon>Viridiplantae</taxon>
        <taxon>Streptophyta</taxon>
        <taxon>Embryophyta</taxon>
        <taxon>Tracheophyta</taxon>
        <taxon>Spermatophyta</taxon>
        <taxon>Magnoliopsida</taxon>
        <taxon>eudicotyledons</taxon>
        <taxon>Gunneridae</taxon>
        <taxon>Pentapetalae</taxon>
        <taxon>asterids</taxon>
        <taxon>lamiids</taxon>
        <taxon>Solanales</taxon>
        <taxon>Convolvulaceae</taxon>
        <taxon>Cuscuteae</taxon>
        <taxon>Cuscuta</taxon>
        <taxon>Cuscuta subgen. Cuscuta</taxon>
    </lineage>
</organism>
<dbReference type="EMBL" id="CAMAPF010000964">
    <property type="protein sequence ID" value="CAH9131173.1"/>
    <property type="molecule type" value="Genomic_DNA"/>
</dbReference>